<dbReference type="OrthoDB" id="5342145at2"/>
<dbReference type="AlphaFoldDB" id="A0A444MI89"/>
<dbReference type="Pfam" id="PF11294">
    <property type="entry name" value="DUF3095"/>
    <property type="match status" value="1"/>
</dbReference>
<dbReference type="RefSeq" id="WP_128535749.1">
    <property type="nucleotide sequence ID" value="NZ_SBIW01000012.1"/>
</dbReference>
<comment type="caution">
    <text evidence="1">The sequence shown here is derived from an EMBL/GenBank/DDBJ whole genome shotgun (WGS) entry which is preliminary data.</text>
</comment>
<accession>A0A444MI89</accession>
<dbReference type="Proteomes" id="UP000286701">
    <property type="component" value="Unassembled WGS sequence"/>
</dbReference>
<dbReference type="EMBL" id="SBIW01000012">
    <property type="protein sequence ID" value="RWY47855.1"/>
    <property type="molecule type" value="Genomic_DNA"/>
</dbReference>
<organism evidence="1 2">
    <name type="scientific">Mucilaginibacter gilvus</name>
    <dbReference type="NCBI Taxonomy" id="2305909"/>
    <lineage>
        <taxon>Bacteria</taxon>
        <taxon>Pseudomonadati</taxon>
        <taxon>Bacteroidota</taxon>
        <taxon>Sphingobacteriia</taxon>
        <taxon>Sphingobacteriales</taxon>
        <taxon>Sphingobacteriaceae</taxon>
        <taxon>Mucilaginibacter</taxon>
    </lineage>
</organism>
<keyword evidence="2" id="KW-1185">Reference proteome</keyword>
<protein>
    <submittedName>
        <fullName evidence="1">DUF3095 domain-containing protein</fullName>
    </submittedName>
</protein>
<reference evidence="1 2" key="1">
    <citation type="submission" date="2019-01" db="EMBL/GenBank/DDBJ databases">
        <title>Mucilaginibacter antarcticum sp. nov., isolated from antarctic soil.</title>
        <authorList>
            <person name="Yan Y.-Q."/>
            <person name="Du Z.-J."/>
        </authorList>
    </citation>
    <scope>NUCLEOTIDE SEQUENCE [LARGE SCALE GENOMIC DNA]</scope>
    <source>
        <strain evidence="1 2">F01003</strain>
    </source>
</reference>
<name>A0A444MI89_9SPHI</name>
<dbReference type="InterPro" id="IPR021445">
    <property type="entry name" value="DUF3095"/>
</dbReference>
<evidence type="ECO:0000313" key="2">
    <source>
        <dbReference type="Proteomes" id="UP000286701"/>
    </source>
</evidence>
<gene>
    <name evidence="1" type="ORF">EPL05_19885</name>
</gene>
<sequence>MPTDNSQFYAQLPVNRMPLGDLLMNDALFADVPADWHVVITDIKSSTQAVMSGAHENVNLIATGSIVTALNIAFSMGVMVPFFFGGDGATFIVPPTIIDKVMQALAAYKVSTLQNFNLELRTGTVAVQKIYAEGHHLHIAKYSSSQVFFISVVLGNGINYAEQIIKGDDYMLAPNTGEEEEPDLTGMQCRWDRIAPPENKEEVVSLLVVARDGNRQSAVFKDVMNAMDEIYGLPQKRQPISIAKLQFNSTFSKLSNEMMVTLGRIKWLQLLKSWMLGLYGYVYFRTKNGKHYLQSLVEMADTLVIDGKINTVISGTAKQRLALQKVLDKLEAEGKLIYGLHISRASVMSCYVRDLKDDHIHFVDGSEGGYTQAARMLKGKIKR</sequence>
<evidence type="ECO:0000313" key="1">
    <source>
        <dbReference type="EMBL" id="RWY47855.1"/>
    </source>
</evidence>
<proteinExistence type="predicted"/>